<protein>
    <submittedName>
        <fullName evidence="2">Uncharacterized protein</fullName>
    </submittedName>
</protein>
<evidence type="ECO:0000313" key="3">
    <source>
        <dbReference type="Proteomes" id="UP000799436"/>
    </source>
</evidence>
<evidence type="ECO:0000313" key="2">
    <source>
        <dbReference type="EMBL" id="KAF2764365.1"/>
    </source>
</evidence>
<dbReference type="EMBL" id="ML995928">
    <property type="protein sequence ID" value="KAF2764365.1"/>
    <property type="molecule type" value="Genomic_DNA"/>
</dbReference>
<evidence type="ECO:0000256" key="1">
    <source>
        <dbReference type="SAM" id="MobiDB-lite"/>
    </source>
</evidence>
<organism evidence="2 3">
    <name type="scientific">Teratosphaeria nubilosa</name>
    <dbReference type="NCBI Taxonomy" id="161662"/>
    <lineage>
        <taxon>Eukaryota</taxon>
        <taxon>Fungi</taxon>
        <taxon>Dikarya</taxon>
        <taxon>Ascomycota</taxon>
        <taxon>Pezizomycotina</taxon>
        <taxon>Dothideomycetes</taxon>
        <taxon>Dothideomycetidae</taxon>
        <taxon>Mycosphaerellales</taxon>
        <taxon>Teratosphaeriaceae</taxon>
        <taxon>Teratosphaeria</taxon>
    </lineage>
</organism>
<dbReference type="AlphaFoldDB" id="A0A6G1KUS4"/>
<name>A0A6G1KUS4_9PEZI</name>
<feature type="compositionally biased region" description="Pro residues" evidence="1">
    <location>
        <begin position="106"/>
        <end position="116"/>
    </location>
</feature>
<sequence>MPHHAAPHRLQSKAQPPGTSMENDSQTSKTVVPASPASKHGTQDHESADETSGSTRNQPASARHEHPASPSNDRQTNPNPAPQISSARPKAATAPSTPTNSTTPSQPTPPADPDLPLPKTNTAVPPAWAAGVQTKSPRC</sequence>
<reference evidence="2" key="1">
    <citation type="journal article" date="2020" name="Stud. Mycol.">
        <title>101 Dothideomycetes genomes: a test case for predicting lifestyles and emergence of pathogens.</title>
        <authorList>
            <person name="Haridas S."/>
            <person name="Albert R."/>
            <person name="Binder M."/>
            <person name="Bloem J."/>
            <person name="Labutti K."/>
            <person name="Salamov A."/>
            <person name="Andreopoulos B."/>
            <person name="Baker S."/>
            <person name="Barry K."/>
            <person name="Bills G."/>
            <person name="Bluhm B."/>
            <person name="Cannon C."/>
            <person name="Castanera R."/>
            <person name="Culley D."/>
            <person name="Daum C."/>
            <person name="Ezra D."/>
            <person name="Gonzalez J."/>
            <person name="Henrissat B."/>
            <person name="Kuo A."/>
            <person name="Liang C."/>
            <person name="Lipzen A."/>
            <person name="Lutzoni F."/>
            <person name="Magnuson J."/>
            <person name="Mondo S."/>
            <person name="Nolan M."/>
            <person name="Ohm R."/>
            <person name="Pangilinan J."/>
            <person name="Park H.-J."/>
            <person name="Ramirez L."/>
            <person name="Alfaro M."/>
            <person name="Sun H."/>
            <person name="Tritt A."/>
            <person name="Yoshinaga Y."/>
            <person name="Zwiers L.-H."/>
            <person name="Turgeon B."/>
            <person name="Goodwin S."/>
            <person name="Spatafora J."/>
            <person name="Crous P."/>
            <person name="Grigoriev I."/>
        </authorList>
    </citation>
    <scope>NUCLEOTIDE SEQUENCE</scope>
    <source>
        <strain evidence="2">CBS 116005</strain>
    </source>
</reference>
<accession>A0A6G1KUS4</accession>
<gene>
    <name evidence="2" type="ORF">EJ03DRAFT_378694</name>
</gene>
<feature type="compositionally biased region" description="Low complexity" evidence="1">
    <location>
        <begin position="85"/>
        <end position="105"/>
    </location>
</feature>
<keyword evidence="3" id="KW-1185">Reference proteome</keyword>
<feature type="compositionally biased region" description="Polar residues" evidence="1">
    <location>
        <begin position="12"/>
        <end position="30"/>
    </location>
</feature>
<feature type="region of interest" description="Disordered" evidence="1">
    <location>
        <begin position="1"/>
        <end position="139"/>
    </location>
</feature>
<feature type="compositionally biased region" description="Polar residues" evidence="1">
    <location>
        <begin position="50"/>
        <end position="60"/>
    </location>
</feature>
<feature type="compositionally biased region" description="Polar residues" evidence="1">
    <location>
        <begin position="69"/>
        <end position="84"/>
    </location>
</feature>
<feature type="compositionally biased region" description="Basic residues" evidence="1">
    <location>
        <begin position="1"/>
        <end position="11"/>
    </location>
</feature>
<proteinExistence type="predicted"/>
<dbReference type="Proteomes" id="UP000799436">
    <property type="component" value="Unassembled WGS sequence"/>
</dbReference>